<dbReference type="Proteomes" id="UP000054217">
    <property type="component" value="Unassembled WGS sequence"/>
</dbReference>
<evidence type="ECO:0000259" key="1">
    <source>
        <dbReference type="Pfam" id="PF18503"/>
    </source>
</evidence>
<dbReference type="Pfam" id="PF18503">
    <property type="entry name" value="RPN6_C_helix"/>
    <property type="match status" value="1"/>
</dbReference>
<dbReference type="AlphaFoldDB" id="A0A0C3P9M2"/>
<gene>
    <name evidence="2" type="ORF">M404DRAFT_1000757</name>
</gene>
<dbReference type="InterPro" id="IPR040780">
    <property type="entry name" value="Rpn6_C_helix"/>
</dbReference>
<organism evidence="2 3">
    <name type="scientific">Pisolithus tinctorius Marx 270</name>
    <dbReference type="NCBI Taxonomy" id="870435"/>
    <lineage>
        <taxon>Eukaryota</taxon>
        <taxon>Fungi</taxon>
        <taxon>Dikarya</taxon>
        <taxon>Basidiomycota</taxon>
        <taxon>Agaricomycotina</taxon>
        <taxon>Agaricomycetes</taxon>
        <taxon>Agaricomycetidae</taxon>
        <taxon>Boletales</taxon>
        <taxon>Sclerodermatineae</taxon>
        <taxon>Pisolithaceae</taxon>
        <taxon>Pisolithus</taxon>
    </lineage>
</organism>
<dbReference type="InParanoid" id="A0A0C3P9M2"/>
<dbReference type="HOGENOM" id="CLU_2942756_0_0_1"/>
<feature type="domain" description="6S proteasome subunit Rpn6 C-terminal helix" evidence="1">
    <location>
        <begin position="33"/>
        <end position="50"/>
    </location>
</feature>
<sequence>MILDKVFYGVLDQGKGRLLVFDEPEVDDMCGPAIDTVEQVGKVVGSLYAKKVKIAQRVVL</sequence>
<keyword evidence="3" id="KW-1185">Reference proteome</keyword>
<dbReference type="OrthoDB" id="1418352at2759"/>
<evidence type="ECO:0000313" key="2">
    <source>
        <dbReference type="EMBL" id="KIO04244.1"/>
    </source>
</evidence>
<dbReference type="EMBL" id="KN831972">
    <property type="protein sequence ID" value="KIO04244.1"/>
    <property type="molecule type" value="Genomic_DNA"/>
</dbReference>
<accession>A0A0C3P9M2</accession>
<reference evidence="3" key="2">
    <citation type="submission" date="2015-01" db="EMBL/GenBank/DDBJ databases">
        <title>Evolutionary Origins and Diversification of the Mycorrhizal Mutualists.</title>
        <authorList>
            <consortium name="DOE Joint Genome Institute"/>
            <consortium name="Mycorrhizal Genomics Consortium"/>
            <person name="Kohler A."/>
            <person name="Kuo A."/>
            <person name="Nagy L.G."/>
            <person name="Floudas D."/>
            <person name="Copeland A."/>
            <person name="Barry K.W."/>
            <person name="Cichocki N."/>
            <person name="Veneault-Fourrey C."/>
            <person name="LaButti K."/>
            <person name="Lindquist E.A."/>
            <person name="Lipzen A."/>
            <person name="Lundell T."/>
            <person name="Morin E."/>
            <person name="Murat C."/>
            <person name="Riley R."/>
            <person name="Ohm R."/>
            <person name="Sun H."/>
            <person name="Tunlid A."/>
            <person name="Henrissat B."/>
            <person name="Grigoriev I.V."/>
            <person name="Hibbett D.S."/>
            <person name="Martin F."/>
        </authorList>
    </citation>
    <scope>NUCLEOTIDE SEQUENCE [LARGE SCALE GENOMIC DNA]</scope>
    <source>
        <strain evidence="3">Marx 270</strain>
    </source>
</reference>
<name>A0A0C3P9M2_PISTI</name>
<dbReference type="Gene3D" id="1.25.40.570">
    <property type="match status" value="1"/>
</dbReference>
<dbReference type="STRING" id="870435.A0A0C3P9M2"/>
<reference evidence="2 3" key="1">
    <citation type="submission" date="2014-04" db="EMBL/GenBank/DDBJ databases">
        <authorList>
            <consortium name="DOE Joint Genome Institute"/>
            <person name="Kuo A."/>
            <person name="Kohler A."/>
            <person name="Costa M.D."/>
            <person name="Nagy L.G."/>
            <person name="Floudas D."/>
            <person name="Copeland A."/>
            <person name="Barry K.W."/>
            <person name="Cichocki N."/>
            <person name="Veneault-Fourrey C."/>
            <person name="LaButti K."/>
            <person name="Lindquist E.A."/>
            <person name="Lipzen A."/>
            <person name="Lundell T."/>
            <person name="Morin E."/>
            <person name="Murat C."/>
            <person name="Sun H."/>
            <person name="Tunlid A."/>
            <person name="Henrissat B."/>
            <person name="Grigoriev I.V."/>
            <person name="Hibbett D.S."/>
            <person name="Martin F."/>
            <person name="Nordberg H.P."/>
            <person name="Cantor M.N."/>
            <person name="Hua S.X."/>
        </authorList>
    </citation>
    <scope>NUCLEOTIDE SEQUENCE [LARGE SCALE GENOMIC DNA]</scope>
    <source>
        <strain evidence="2 3">Marx 270</strain>
    </source>
</reference>
<protein>
    <recommendedName>
        <fullName evidence="1">6S proteasome subunit Rpn6 C-terminal helix domain-containing protein</fullName>
    </recommendedName>
</protein>
<evidence type="ECO:0000313" key="3">
    <source>
        <dbReference type="Proteomes" id="UP000054217"/>
    </source>
</evidence>
<proteinExistence type="predicted"/>